<comment type="subcellular location">
    <subcellularLocation>
        <location evidence="1">Cell membrane</location>
        <topology evidence="1">Multi-pass membrane protein</topology>
    </subcellularLocation>
</comment>
<dbReference type="Pfam" id="PF01032">
    <property type="entry name" value="FecCD"/>
    <property type="match status" value="1"/>
</dbReference>
<keyword evidence="5 8" id="KW-0812">Transmembrane</keyword>
<dbReference type="CDD" id="cd06550">
    <property type="entry name" value="TM_ABC_iron-siderophores_like"/>
    <property type="match status" value="1"/>
</dbReference>
<evidence type="ECO:0000256" key="7">
    <source>
        <dbReference type="ARBA" id="ARBA00023136"/>
    </source>
</evidence>
<reference evidence="9 10" key="2">
    <citation type="journal article" date="2016" name="Sci. Rep.">
        <title>The genome of Rhizobiales bacteria in predatory ants reveals urease gene functions but no genes for nitrogen fixation.</title>
        <authorList>
            <person name="Neuvonen M.M."/>
            <person name="Tamarit D."/>
            <person name="Naslund K."/>
            <person name="Liebig J."/>
            <person name="Feldhaar H."/>
            <person name="Moran N.A."/>
            <person name="Guy L."/>
            <person name="Andersson S.G."/>
        </authorList>
    </citation>
    <scope>NUCLEOTIDE SEQUENCE [LARGE SCALE GENOMIC DNA]</scope>
    <source>
        <strain evidence="9 10">Hsal</strain>
    </source>
</reference>
<evidence type="ECO:0000313" key="10">
    <source>
        <dbReference type="Proteomes" id="UP000188912"/>
    </source>
</evidence>
<reference evidence="9 10" key="1">
    <citation type="journal article" date="2010" name="Science">
        <title>Genomic comparison of the ants Camponotus floridanus and Harpegnathos saltator.</title>
        <authorList>
            <person name="Bonasio R."/>
            <person name="Zhang G."/>
            <person name="Ye C."/>
            <person name="Mutti N.S."/>
            <person name="Fang X."/>
            <person name="Qin N."/>
            <person name="Donahue G."/>
            <person name="Yang P."/>
            <person name="Li Q."/>
            <person name="Li C."/>
            <person name="Zhang P."/>
            <person name="Huang Z."/>
            <person name="Berger S.L."/>
            <person name="Reinberg D."/>
            <person name="Wang J."/>
            <person name="Liebig J."/>
        </authorList>
    </citation>
    <scope>NUCLEOTIDE SEQUENCE [LARGE SCALE GENOMIC DNA]</scope>
    <source>
        <strain evidence="9 10">Hsal</strain>
    </source>
</reference>
<dbReference type="Gene3D" id="1.10.3470.10">
    <property type="entry name" value="ABC transporter involved in vitamin B12 uptake, BtuC"/>
    <property type="match status" value="1"/>
</dbReference>
<evidence type="ECO:0000313" key="9">
    <source>
        <dbReference type="EMBL" id="AQS41101.1"/>
    </source>
</evidence>
<protein>
    <submittedName>
        <fullName evidence="9">Iron compound ABC transporter permease protein</fullName>
    </submittedName>
</protein>
<accession>A0A1U9JTA7</accession>
<dbReference type="GO" id="GO:0005886">
    <property type="term" value="C:plasma membrane"/>
    <property type="evidence" value="ECO:0007669"/>
    <property type="project" value="UniProtKB-SubCell"/>
</dbReference>
<dbReference type="STRING" id="1902579.BHV28_03880"/>
<evidence type="ECO:0000256" key="8">
    <source>
        <dbReference type="SAM" id="Phobius"/>
    </source>
</evidence>
<evidence type="ECO:0000256" key="4">
    <source>
        <dbReference type="ARBA" id="ARBA00022475"/>
    </source>
</evidence>
<dbReference type="PANTHER" id="PTHR30472:SF27">
    <property type="entry name" value="PETROBACTIN IMPORT SYSTEM PERMEASE PROTEIN YCLN"/>
    <property type="match status" value="1"/>
</dbReference>
<dbReference type="PROSITE" id="PS51257">
    <property type="entry name" value="PROKAR_LIPOPROTEIN"/>
    <property type="match status" value="1"/>
</dbReference>
<dbReference type="InterPro" id="IPR000522">
    <property type="entry name" value="ABC_transptr_permease_BtuC"/>
</dbReference>
<keyword evidence="3" id="KW-0813">Transport</keyword>
<dbReference type="GO" id="GO:0033214">
    <property type="term" value="P:siderophore-iron import into cell"/>
    <property type="evidence" value="ECO:0007669"/>
    <property type="project" value="TreeGrafter"/>
</dbReference>
<feature type="transmembrane region" description="Helical" evidence="8">
    <location>
        <begin position="292"/>
        <end position="311"/>
    </location>
</feature>
<feature type="transmembrane region" description="Helical" evidence="8">
    <location>
        <begin position="104"/>
        <end position="125"/>
    </location>
</feature>
<evidence type="ECO:0000256" key="5">
    <source>
        <dbReference type="ARBA" id="ARBA00022692"/>
    </source>
</evidence>
<feature type="transmembrane region" description="Helical" evidence="8">
    <location>
        <begin position="132"/>
        <end position="156"/>
    </location>
</feature>
<keyword evidence="7 8" id="KW-0472">Membrane</keyword>
<feature type="transmembrane region" description="Helical" evidence="8">
    <location>
        <begin position="220"/>
        <end position="253"/>
    </location>
</feature>
<dbReference type="AlphaFoldDB" id="A0A1U9JTA7"/>
<evidence type="ECO:0000256" key="2">
    <source>
        <dbReference type="ARBA" id="ARBA00007935"/>
    </source>
</evidence>
<dbReference type="InterPro" id="IPR037294">
    <property type="entry name" value="ABC_BtuC-like"/>
</dbReference>
<feature type="transmembrane region" description="Helical" evidence="8">
    <location>
        <begin position="79"/>
        <end position="98"/>
    </location>
</feature>
<evidence type="ECO:0000256" key="1">
    <source>
        <dbReference type="ARBA" id="ARBA00004651"/>
    </source>
</evidence>
<proteinExistence type="inferred from homology"/>
<feature type="transmembrane region" description="Helical" evidence="8">
    <location>
        <begin position="49"/>
        <end position="67"/>
    </location>
</feature>
<keyword evidence="4" id="KW-1003">Cell membrane</keyword>
<evidence type="ECO:0000256" key="6">
    <source>
        <dbReference type="ARBA" id="ARBA00022989"/>
    </source>
</evidence>
<dbReference type="GO" id="GO:0022857">
    <property type="term" value="F:transmembrane transporter activity"/>
    <property type="evidence" value="ECO:0007669"/>
    <property type="project" value="InterPro"/>
</dbReference>
<keyword evidence="6 8" id="KW-1133">Transmembrane helix</keyword>
<dbReference type="PANTHER" id="PTHR30472">
    <property type="entry name" value="FERRIC ENTEROBACTIN TRANSPORT SYSTEM PERMEASE PROTEIN"/>
    <property type="match status" value="1"/>
</dbReference>
<feature type="transmembrane region" description="Helical" evidence="8">
    <location>
        <begin position="265"/>
        <end position="286"/>
    </location>
</feature>
<gene>
    <name evidence="9" type="ORF">BHV28_03880</name>
</gene>
<comment type="similarity">
    <text evidence="2">Belongs to the binding-protein-dependent transport system permease family. FecCD subfamily.</text>
</comment>
<dbReference type="SUPFAM" id="SSF81345">
    <property type="entry name" value="ABC transporter involved in vitamin B12 uptake, BtuC"/>
    <property type="match status" value="1"/>
</dbReference>
<dbReference type="Proteomes" id="UP000188912">
    <property type="component" value="Chromosome"/>
</dbReference>
<name>A0A1U9JTA7_9HYPH</name>
<organism evidence="9 10">
    <name type="scientific">Candidatus Tokpelaia hoelldobleri</name>
    <dbReference type="NCBI Taxonomy" id="1902579"/>
    <lineage>
        <taxon>Bacteria</taxon>
        <taxon>Pseudomonadati</taxon>
        <taxon>Pseudomonadota</taxon>
        <taxon>Alphaproteobacteria</taxon>
        <taxon>Hyphomicrobiales</taxon>
        <taxon>Candidatus Tokpelaia</taxon>
    </lineage>
</organism>
<evidence type="ECO:0000256" key="3">
    <source>
        <dbReference type="ARBA" id="ARBA00022448"/>
    </source>
</evidence>
<keyword evidence="10" id="KW-1185">Reference proteome</keyword>
<sequence>MKKLIPGLVLVLALMACSLFTGVLDMPLDRLLAGDGDMWEVFRATRLPRTLALALAGMAMAITGTIMQLLTRNRFVEPATAGTMQSASLGLLIVALYLPGLPVFAKMLVITAFALAGTALFMTILQRLPLHSVLVVPLVGIMLGGIIWAVTMFFAYRHDMIQSLLAWTMGDFSAIMQGRYELLWLTLPLAVTAYIAADRFTVAGLGEAFTTNLGVNYRTVMTLGLIIVALVTAAIVVTVGQIPFLGLIVPNIVALAMGDNMRRTLPWTALCGAGLVLACDILGRIIRYPYEIPIGATMGVVGSVIFLYLLLRKGNRLA</sequence>
<dbReference type="EMBL" id="CP017315">
    <property type="protein sequence ID" value="AQS41101.1"/>
    <property type="molecule type" value="Genomic_DNA"/>
</dbReference>
<dbReference type="KEGG" id="thd:BHV28_03880"/>